<accession>A0A952KDB8</accession>
<name>A0A952KDB8_9PROT</name>
<organism evidence="1 2">
    <name type="scientific">Inquilinus limosus</name>
    <dbReference type="NCBI Taxonomy" id="171674"/>
    <lineage>
        <taxon>Bacteria</taxon>
        <taxon>Pseudomonadati</taxon>
        <taxon>Pseudomonadota</taxon>
        <taxon>Alphaproteobacteria</taxon>
        <taxon>Rhodospirillales</taxon>
        <taxon>Rhodospirillaceae</taxon>
        <taxon>Inquilinus</taxon>
    </lineage>
</organism>
<comment type="caution">
    <text evidence="1">The sequence shown here is derived from an EMBL/GenBank/DDBJ whole genome shotgun (WGS) entry which is preliminary data.</text>
</comment>
<evidence type="ECO:0000313" key="1">
    <source>
        <dbReference type="EMBL" id="MBW8724145.1"/>
    </source>
</evidence>
<dbReference type="Gene3D" id="6.20.450.20">
    <property type="match status" value="1"/>
</dbReference>
<proteinExistence type="predicted"/>
<evidence type="ECO:0000313" key="2">
    <source>
        <dbReference type="Proteomes" id="UP000700706"/>
    </source>
</evidence>
<dbReference type="Proteomes" id="UP000700706">
    <property type="component" value="Unassembled WGS sequence"/>
</dbReference>
<dbReference type="EMBL" id="JAEKLZ010000079">
    <property type="protein sequence ID" value="MBW8724145.1"/>
    <property type="molecule type" value="Genomic_DNA"/>
</dbReference>
<dbReference type="AlphaFoldDB" id="A0A952KDB8"/>
<protein>
    <submittedName>
        <fullName evidence="1">Uncharacterized protein</fullName>
    </submittedName>
</protein>
<reference evidence="1" key="1">
    <citation type="submission" date="2020-06" db="EMBL/GenBank/DDBJ databases">
        <title>Stable isotope informed genome-resolved metagenomics uncovers potential trophic interactions in rhizosphere soil.</title>
        <authorList>
            <person name="Starr E.P."/>
            <person name="Shi S."/>
            <person name="Blazewicz S.J."/>
            <person name="Koch B.J."/>
            <person name="Probst A.J."/>
            <person name="Hungate B.A."/>
            <person name="Pett-Ridge J."/>
            <person name="Firestone M.K."/>
            <person name="Banfield J.F."/>
        </authorList>
    </citation>
    <scope>NUCLEOTIDE SEQUENCE</scope>
    <source>
        <strain evidence="1">YM_69_17</strain>
    </source>
</reference>
<gene>
    <name evidence="1" type="ORF">JF625_03160</name>
</gene>
<sequence length="98" mass="11474">MADTNFTFRVDEDLKAEFARAARANDRPASILLRDFMRDYVNRNREKSEHDTWFRAEVEQGLREADDPATKWIPHEQVVAETRALIDRIAAEKKRRAG</sequence>